<organism evidence="1 2">
    <name type="scientific">Litchfieldella rifensis</name>
    <dbReference type="NCBI Taxonomy" id="762643"/>
    <lineage>
        <taxon>Bacteria</taxon>
        <taxon>Pseudomonadati</taxon>
        <taxon>Pseudomonadota</taxon>
        <taxon>Gammaproteobacteria</taxon>
        <taxon>Oceanospirillales</taxon>
        <taxon>Halomonadaceae</taxon>
        <taxon>Litchfieldella</taxon>
    </lineage>
</organism>
<reference evidence="2" key="1">
    <citation type="journal article" date="2019" name="Int. J. Syst. Evol. Microbiol.">
        <title>The Global Catalogue of Microorganisms (GCM) 10K type strain sequencing project: providing services to taxonomists for standard genome sequencing and annotation.</title>
        <authorList>
            <consortium name="The Broad Institute Genomics Platform"/>
            <consortium name="The Broad Institute Genome Sequencing Center for Infectious Disease"/>
            <person name="Wu L."/>
            <person name="Ma J."/>
        </authorList>
    </citation>
    <scope>NUCLEOTIDE SEQUENCE [LARGE SCALE GENOMIC DNA]</scope>
    <source>
        <strain evidence="2">CECT 7698</strain>
    </source>
</reference>
<name>A0ABV7LMM3_9GAMM</name>
<gene>
    <name evidence="1" type="ORF">ACFOEV_08385</name>
</gene>
<evidence type="ECO:0000313" key="2">
    <source>
        <dbReference type="Proteomes" id="UP001595579"/>
    </source>
</evidence>
<accession>A0ABV7LMM3</accession>
<protein>
    <submittedName>
        <fullName evidence="1">DUF721 domain-containing protein</fullName>
    </submittedName>
</protein>
<comment type="caution">
    <text evidence="1">The sequence shown here is derived from an EMBL/GenBank/DDBJ whole genome shotgun (WGS) entry which is preliminary data.</text>
</comment>
<dbReference type="RefSeq" id="WP_386772783.1">
    <property type="nucleotide sequence ID" value="NZ_JBHRUG010000017.1"/>
</dbReference>
<evidence type="ECO:0000313" key="1">
    <source>
        <dbReference type="EMBL" id="MFC3283619.1"/>
    </source>
</evidence>
<sequence>MSIKVKRFRAQPMSALLSGSGELGGLMRMASLIERAQQELRDHLPEEVGPHVFVGGYRQGRLTLITDRAVWLTWLRYEQPRLLAILQRRPEFESVLGFNLKVRPIRPPKAPLRQSRQLSTTAADEISCCARDTEDPRLKRALERLASHAECRQDPDGAE</sequence>
<dbReference type="Proteomes" id="UP001595579">
    <property type="component" value="Unassembled WGS sequence"/>
</dbReference>
<proteinExistence type="predicted"/>
<dbReference type="Pfam" id="PF05258">
    <property type="entry name" value="DciA"/>
    <property type="match status" value="1"/>
</dbReference>
<keyword evidence="2" id="KW-1185">Reference proteome</keyword>
<dbReference type="InterPro" id="IPR007922">
    <property type="entry name" value="DciA-like"/>
</dbReference>
<dbReference type="EMBL" id="JBHRUG010000017">
    <property type="protein sequence ID" value="MFC3283619.1"/>
    <property type="molecule type" value="Genomic_DNA"/>
</dbReference>